<feature type="region of interest" description="Disordered" evidence="1">
    <location>
        <begin position="128"/>
        <end position="171"/>
    </location>
</feature>
<proteinExistence type="predicted"/>
<gene>
    <name evidence="2" type="ORF">VP1G_02519</name>
</gene>
<evidence type="ECO:0000256" key="1">
    <source>
        <dbReference type="SAM" id="MobiDB-lite"/>
    </source>
</evidence>
<protein>
    <submittedName>
        <fullName evidence="2">Uncharacterized protein</fullName>
    </submittedName>
</protein>
<keyword evidence="3" id="KW-1185">Reference proteome</keyword>
<dbReference type="OrthoDB" id="5230984at2759"/>
<evidence type="ECO:0000313" key="3">
    <source>
        <dbReference type="Proteomes" id="UP000078576"/>
    </source>
</evidence>
<organism evidence="2 3">
    <name type="scientific">Cytospora mali</name>
    <name type="common">Apple Valsa canker fungus</name>
    <name type="synonym">Valsa mali</name>
    <dbReference type="NCBI Taxonomy" id="578113"/>
    <lineage>
        <taxon>Eukaryota</taxon>
        <taxon>Fungi</taxon>
        <taxon>Dikarya</taxon>
        <taxon>Ascomycota</taxon>
        <taxon>Pezizomycotina</taxon>
        <taxon>Sordariomycetes</taxon>
        <taxon>Sordariomycetidae</taxon>
        <taxon>Diaporthales</taxon>
        <taxon>Cytosporaceae</taxon>
        <taxon>Cytospora</taxon>
    </lineage>
</organism>
<accession>A0A194UTX3</accession>
<sequence length="792" mass="85910">MSPLSPSPSPPAELLEQELRTFTLQKASQWRGKKGSLYNTTRMKLVYNTFAPILFGLAEYCDPDDIFNLRELVLGDVRKFDICVAQHCREVAETVKELWSLGVFHWKDCRAIVLGSAVAAPVPLYMGRKRGRRERRKNKKKGKKEAQAGNRPRKPCPARGNRGYCGDQQIGQAGGEPIVHSTIHTQGSQTSLRGDRVELQVHNGGDHFNPSTINAHDEGDADMTMVDLSPATDVNENPDLPLDTEIVIGYPGIDIFKAACSHDARDGLPAPPRSGSDAINPYIRSLEDAYKHYPDAKLSNIDKQTLGFAGEAVKQVVLEATYEFLQKCIPVSEQQEFWNHIIERVKGEKIEVASIAVPDGALDLKNGMRPISHLIGNCIRILSQDFTIVDQKNLNFAFNQGIALCDALDDGKRKEALERALHSLNWLMLGLDCKTIEVYRHTNQELDRINANYPYTVEQGVISIEGISNARLMEERNLLWAMKSSFEKFKEPFRVNFNAPHDAPELAHTNYPEAVPPQQQYQYNQYQNYNQQYPPQQTAIKPEDYQAGQVPGSAPYSAYSGSQLGSTSPRPFHTSPAAAGGGAVPPRGAGKAKSTVCGCPVLEFVLCAIIALLSAAVIGLAAGTGVEANRANTAEVRVAQLSSSLASATATAAGSGTATTASSSATSTSYSDLDDNCSSNADGVTGTTYDAFSLIGNYTFTLECNKDAPGDPLMTLFTSDINTCMDACASYDKYTDSNKTCGAVSFIPLWTTKADALKGGAPGNCYLKPAESGALDDPNIGTECHAAVLTSS</sequence>
<dbReference type="AlphaFoldDB" id="A0A194UTX3"/>
<feature type="compositionally biased region" description="Basic residues" evidence="1">
    <location>
        <begin position="128"/>
        <end position="143"/>
    </location>
</feature>
<reference evidence="3" key="1">
    <citation type="submission" date="2014-12" db="EMBL/GenBank/DDBJ databases">
        <title>Genome Sequence of Valsa Canker Pathogens Uncovers a Specific Adaption of Colonization on Woody Bark.</title>
        <authorList>
            <person name="Yin Z."/>
            <person name="Liu H."/>
            <person name="Gao X."/>
            <person name="Li Z."/>
            <person name="Song N."/>
            <person name="Ke X."/>
            <person name="Dai Q."/>
            <person name="Wu Y."/>
            <person name="Sun Y."/>
            <person name="Xu J.-R."/>
            <person name="Kang Z.K."/>
            <person name="Wang L."/>
            <person name="Huang L."/>
        </authorList>
    </citation>
    <scope>NUCLEOTIDE SEQUENCE [LARGE SCALE GENOMIC DNA]</scope>
    <source>
        <strain evidence="3">SXYL134</strain>
    </source>
</reference>
<feature type="region of interest" description="Disordered" evidence="1">
    <location>
        <begin position="558"/>
        <end position="586"/>
    </location>
</feature>
<dbReference type="Proteomes" id="UP000078576">
    <property type="component" value="Unassembled WGS sequence"/>
</dbReference>
<feature type="compositionally biased region" description="Polar residues" evidence="1">
    <location>
        <begin position="559"/>
        <end position="569"/>
    </location>
</feature>
<name>A0A194UTX3_CYTMA</name>
<evidence type="ECO:0000313" key="2">
    <source>
        <dbReference type="EMBL" id="KUI55113.1"/>
    </source>
</evidence>
<dbReference type="EMBL" id="KN714678">
    <property type="protein sequence ID" value="KUI55113.1"/>
    <property type="molecule type" value="Genomic_DNA"/>
</dbReference>